<keyword evidence="16" id="KW-1015">Disulfide bond</keyword>
<comment type="cofactor">
    <cofactor evidence="18">
        <name>Ca(2+)</name>
        <dbReference type="ChEBI" id="CHEBI:29108"/>
    </cofactor>
    <text evidence="18">Can bind about 5 Ca(2+) ions per subunit.</text>
</comment>
<dbReference type="CDD" id="cd04278">
    <property type="entry name" value="ZnMc_MMP"/>
    <property type="match status" value="1"/>
</dbReference>
<feature type="domain" description="Peptidase metallopeptidase" evidence="23">
    <location>
        <begin position="176"/>
        <end position="346"/>
    </location>
</feature>
<evidence type="ECO:0000256" key="18">
    <source>
        <dbReference type="PIRSR" id="PIRSR621190-2"/>
    </source>
</evidence>
<dbReference type="PROSITE" id="PS00024">
    <property type="entry name" value="HEMOPEXIN"/>
    <property type="match status" value="1"/>
</dbReference>
<dbReference type="Pfam" id="PF00413">
    <property type="entry name" value="Peptidase_M10"/>
    <property type="match status" value="1"/>
</dbReference>
<feature type="active site" evidence="17">
    <location>
        <position position="301"/>
    </location>
</feature>
<organism evidence="24">
    <name type="scientific">Paralichthys olivaceus</name>
    <name type="common">Bastard halibut</name>
    <name type="synonym">Hippoglossus olivaceus</name>
    <dbReference type="NCBI Taxonomy" id="8255"/>
    <lineage>
        <taxon>Eukaryota</taxon>
        <taxon>Metazoa</taxon>
        <taxon>Chordata</taxon>
        <taxon>Craniata</taxon>
        <taxon>Vertebrata</taxon>
        <taxon>Euteleostomi</taxon>
        <taxon>Actinopterygii</taxon>
        <taxon>Neopterygii</taxon>
        <taxon>Teleostei</taxon>
        <taxon>Neoteleostei</taxon>
        <taxon>Acanthomorphata</taxon>
        <taxon>Carangaria</taxon>
        <taxon>Pleuronectiformes</taxon>
        <taxon>Pleuronectoidei</taxon>
        <taxon>Paralichthyidae</taxon>
        <taxon>Paralichthys</taxon>
    </lineage>
</organism>
<dbReference type="CDD" id="cd00094">
    <property type="entry name" value="HX"/>
    <property type="match status" value="1"/>
</dbReference>
<feature type="binding site" evidence="18">
    <location>
        <position position="271"/>
    </location>
    <ligand>
        <name>Ca(2+)</name>
        <dbReference type="ChEBI" id="CHEBI:29108"/>
        <label>2</label>
    </ligand>
</feature>
<keyword evidence="7" id="KW-0732">Signal</keyword>
<keyword evidence="11 18" id="KW-0106">Calcium</keyword>
<dbReference type="GO" id="GO:0030198">
    <property type="term" value="P:extracellular matrix organization"/>
    <property type="evidence" value="ECO:0007669"/>
    <property type="project" value="TreeGrafter"/>
</dbReference>
<dbReference type="FunFam" id="2.110.10.10:FF:000001">
    <property type="entry name" value="Matrix metallopeptidase 24"/>
    <property type="match status" value="1"/>
</dbReference>
<dbReference type="SUPFAM" id="SSF47090">
    <property type="entry name" value="PGBD-like"/>
    <property type="match status" value="1"/>
</dbReference>
<feature type="binding site" evidence="18">
    <location>
        <position position="255"/>
    </location>
    <ligand>
        <name>Ca(2+)</name>
        <dbReference type="ChEBI" id="CHEBI:29108"/>
        <label>3</label>
    </ligand>
</feature>
<dbReference type="GO" id="GO:0005615">
    <property type="term" value="C:extracellular space"/>
    <property type="evidence" value="ECO:0007669"/>
    <property type="project" value="TreeGrafter"/>
</dbReference>
<evidence type="ECO:0000256" key="6">
    <source>
        <dbReference type="ARBA" id="ARBA00022723"/>
    </source>
</evidence>
<dbReference type="Pfam" id="PF01471">
    <property type="entry name" value="PG_binding_1"/>
    <property type="match status" value="1"/>
</dbReference>
<dbReference type="GO" id="GO:0031012">
    <property type="term" value="C:extracellular matrix"/>
    <property type="evidence" value="ECO:0007669"/>
    <property type="project" value="InterPro"/>
</dbReference>
<feature type="binding site" evidence="18">
    <location>
        <position position="249"/>
    </location>
    <ligand>
        <name>Zn(2+)</name>
        <dbReference type="ChEBI" id="CHEBI:29105"/>
        <label>1</label>
    </ligand>
</feature>
<feature type="compositionally biased region" description="Basic and acidic residues" evidence="22">
    <location>
        <begin position="805"/>
        <end position="814"/>
    </location>
</feature>
<evidence type="ECO:0000256" key="13">
    <source>
        <dbReference type="ARBA" id="ARBA00023049"/>
    </source>
</evidence>
<feature type="binding site" evidence="18">
    <location>
        <position position="310"/>
    </location>
    <ligand>
        <name>Zn(2+)</name>
        <dbReference type="ChEBI" id="CHEBI:29105"/>
        <label>2</label>
        <note>catalytic</note>
    </ligand>
</feature>
<evidence type="ECO:0000256" key="21">
    <source>
        <dbReference type="PROSITE-ProRule" id="PRU01011"/>
    </source>
</evidence>
<dbReference type="SUPFAM" id="SSF55486">
    <property type="entry name" value="Metalloproteases ('zincins'), catalytic domain"/>
    <property type="match status" value="1"/>
</dbReference>
<feature type="binding site" evidence="18">
    <location>
        <position position="280"/>
    </location>
    <ligand>
        <name>Ca(2+)</name>
        <dbReference type="ChEBI" id="CHEBI:29108"/>
        <label>1</label>
    </ligand>
</feature>
<evidence type="ECO:0000256" key="15">
    <source>
        <dbReference type="ARBA" id="ARBA00023145"/>
    </source>
</evidence>
<feature type="binding site" evidence="18">
    <location>
        <position position="237"/>
    </location>
    <ligand>
        <name>Ca(2+)</name>
        <dbReference type="ChEBI" id="CHEBI:29108"/>
        <label>2</label>
    </ligand>
</feature>
<dbReference type="InterPro" id="IPR024079">
    <property type="entry name" value="MetalloPept_cat_dom_sf"/>
</dbReference>
<dbReference type="SMART" id="SM00235">
    <property type="entry name" value="ZnMc"/>
    <property type="match status" value="1"/>
</dbReference>
<feature type="region of interest" description="Disordered" evidence="22">
    <location>
        <begin position="1088"/>
        <end position="1110"/>
    </location>
</feature>
<dbReference type="InterPro" id="IPR036375">
    <property type="entry name" value="Hemopexin-like_dom_sf"/>
</dbReference>
<evidence type="ECO:0000256" key="16">
    <source>
        <dbReference type="ARBA" id="ARBA00023157"/>
    </source>
</evidence>
<feature type="modified residue" description="Phosphotyrosine; by PKDCC" evidence="19">
    <location>
        <position position="472"/>
    </location>
</feature>
<evidence type="ECO:0000256" key="17">
    <source>
        <dbReference type="PIRSR" id="PIRSR621190-1"/>
    </source>
</evidence>
<feature type="binding site" evidence="18">
    <location>
        <position position="318"/>
    </location>
    <ligand>
        <name>Zn(2+)</name>
        <dbReference type="ChEBI" id="CHEBI:29105"/>
        <label>2</label>
        <note>catalytic</note>
    </ligand>
</feature>
<dbReference type="InterPro" id="IPR001818">
    <property type="entry name" value="Pept_M10_metallopeptidase"/>
</dbReference>
<dbReference type="GO" id="GO:0004222">
    <property type="term" value="F:metalloendopeptidase activity"/>
    <property type="evidence" value="ECO:0007669"/>
    <property type="project" value="InterPro"/>
</dbReference>
<evidence type="ECO:0000256" key="4">
    <source>
        <dbReference type="ARBA" id="ARBA00022685"/>
    </source>
</evidence>
<evidence type="ECO:0000256" key="3">
    <source>
        <dbReference type="ARBA" id="ARBA00022670"/>
    </source>
</evidence>
<feature type="compositionally biased region" description="Basic and acidic residues" evidence="22">
    <location>
        <begin position="587"/>
        <end position="602"/>
    </location>
</feature>
<evidence type="ECO:0000256" key="22">
    <source>
        <dbReference type="SAM" id="MobiDB-lite"/>
    </source>
</evidence>
<feature type="binding site" evidence="18">
    <location>
        <position position="300"/>
    </location>
    <ligand>
        <name>Zn(2+)</name>
        <dbReference type="ChEBI" id="CHEBI:29105"/>
        <label>2</label>
        <note>catalytic</note>
    </ligand>
</feature>
<dbReference type="InterPro" id="IPR036365">
    <property type="entry name" value="PGBD-like_sf"/>
</dbReference>
<feature type="region of interest" description="Disordered" evidence="22">
    <location>
        <begin position="342"/>
        <end position="390"/>
    </location>
</feature>
<evidence type="ECO:0000256" key="8">
    <source>
        <dbReference type="ARBA" id="ARBA00022737"/>
    </source>
</evidence>
<feature type="compositionally biased region" description="Basic and acidic residues" evidence="22">
    <location>
        <begin position="612"/>
        <end position="654"/>
    </location>
</feature>
<keyword evidence="12" id="KW-1133">Transmembrane helix</keyword>
<evidence type="ECO:0000256" key="1">
    <source>
        <dbReference type="ARBA" id="ARBA00004479"/>
    </source>
</evidence>
<feature type="binding site" evidence="18">
    <location>
        <position position="280"/>
    </location>
    <ligand>
        <name>Ca(2+)</name>
        <dbReference type="ChEBI" id="CHEBI:29108"/>
        <label>3</label>
    </ligand>
</feature>
<evidence type="ECO:0000256" key="5">
    <source>
        <dbReference type="ARBA" id="ARBA00022692"/>
    </source>
</evidence>
<feature type="compositionally biased region" description="Basic and acidic residues" evidence="22">
    <location>
        <begin position="373"/>
        <end position="386"/>
    </location>
</feature>
<name>A0AA50KVM5_PAROL</name>
<evidence type="ECO:0000256" key="9">
    <source>
        <dbReference type="ARBA" id="ARBA00022801"/>
    </source>
</evidence>
<dbReference type="SUPFAM" id="SSF50923">
    <property type="entry name" value="Hemopexin-like domain"/>
    <property type="match status" value="1"/>
</dbReference>
<reference evidence="24" key="1">
    <citation type="submission" date="2023-04" db="EMBL/GenBank/DDBJ databases">
        <authorList>
            <person name="Xie H.H."/>
        </authorList>
    </citation>
    <scope>NUCLEOTIDE SEQUENCE</scope>
</reference>
<dbReference type="GO" id="GO:0030574">
    <property type="term" value="P:collagen catabolic process"/>
    <property type="evidence" value="ECO:0007669"/>
    <property type="project" value="TreeGrafter"/>
</dbReference>
<evidence type="ECO:0000313" key="24">
    <source>
        <dbReference type="EMBL" id="WMC20656.1"/>
    </source>
</evidence>
<accession>A0AA50KVM5</accession>
<comment type="subcellular location">
    <subcellularLocation>
        <location evidence="1">Membrane</location>
        <topology evidence="1">Single-pass type I membrane protein</topology>
    </subcellularLocation>
</comment>
<feature type="binding site" evidence="18">
    <location>
        <position position="273"/>
    </location>
    <ligand>
        <name>Ca(2+)</name>
        <dbReference type="ChEBI" id="CHEBI:29108"/>
        <label>2</label>
    </ligand>
</feature>
<keyword evidence="9" id="KW-0378">Hydrolase</keyword>
<dbReference type="InterPro" id="IPR018486">
    <property type="entry name" value="Hemopexin_CS"/>
</dbReference>
<evidence type="ECO:0000256" key="19">
    <source>
        <dbReference type="PIRSR" id="PIRSR621190-4"/>
    </source>
</evidence>
<dbReference type="Gene3D" id="3.40.390.10">
    <property type="entry name" value="Collagenase (Catalytic Domain)"/>
    <property type="match status" value="1"/>
</dbReference>
<feature type="region of interest" description="Disordered" evidence="22">
    <location>
        <begin position="773"/>
        <end position="817"/>
    </location>
</feature>
<dbReference type="InterPro" id="IPR000585">
    <property type="entry name" value="Hemopexin-like_dom"/>
</dbReference>
<dbReference type="InterPro" id="IPR033739">
    <property type="entry name" value="M10A_MMP"/>
</dbReference>
<feature type="repeat" description="Hemopexin" evidence="21">
    <location>
        <begin position="485"/>
        <end position="533"/>
    </location>
</feature>
<feature type="binding site" evidence="18">
    <location>
        <position position="397"/>
    </location>
    <ligand>
        <name>Ca(2+)</name>
        <dbReference type="ChEBI" id="CHEBI:29108"/>
        <label>4</label>
    </ligand>
</feature>
<sequence length="1272" mass="144922">MVDTMEGNLFQMYKSLSERLSLSTIDVTEDSQAGLWGRIYVLTWCHSVYSQSFYKEPGRKNSGESLKLLKRTLHILTFSPSRKTERIEFVFMAVKEWSWLRMYGYLPQASRQMSTMRSAQILSNSISDMQRFYGLEVTGQMDPQTISAMKRPRCGVPDKFGGQIKTNVRKKRYALTGHKWNKNHLTYSIQNYTPKIGEYNSYEAIRRAFKVWQRVTPLTFDEIPYQEIKYGRRKEPDIMIFFASGFHGDSSPFDGEGGFLAHAYFPGPGMGGDTHFDSDEPWTIGNQNIQGNDLFLVAIHELGHALGLEHSNNPLAIMAPFYQWMETENFQLPEDDRRGIQQIYGHSDSGPTQALPTVTPRRPEPRPPQTPPRHPDRPRTTERPDHYGPNICEGNFDTVAMLRGEMFVFKGRWFWRVRRNRVLDNYPMPISHFWRGLPGDIDAAYERHDGRFVFFKGNRFWLFREANLEHGYPMELTDYGQDIPYDRIDTAIWWEPSGYTYFFQGDWYWRFNEQLRSADRGYPKPISVWGSSVPSAPKGAFLSDDGAYTFFYKGSKYWKFDNHRMKSEPGYPKSILRDFMGCSVDLDPDRDTDTDSGRKIPDVNRPPFNPDAGREGDQDKEQDGTDKGGTDKDTGKGSDSDKDEDYREGREEGTNEVDVVLKVDDSEERTMNILMVTIPLVLVLCILGLIYAIINTLQSKGAPRLLVHFLSIDCKSCWRTCCDGITPFNMLTYSLVEPHPGLNLYFDLSWTIGLPLFLSLLGNHLKTSLAEKRGLSSPSSGYTDVDGEGEESPNFLQLRQGNKRGGAERERENSDGSIPLATAHVTQILSAGSTTVLVREETSIYSRRQTFWRNVRCKSFSVLCPNVSWNSKALAVGLMCPASSNVRTVHLTLPIEPMHSETTHLKSSLIRSPWNRTEQERWLTNDFQLPCRRFVQTSLLVIVEVISGAVVEPGSGSFEYRCVIISADSRYAAPGLFRFTTVRNLLEPVLWFYSCCGDLNLFTNITETCHKARVRVRELVTMVKDRVSLQEIKEPCLHRVWDIWSWQSPVRGSGIGPLSRRGARGAEETGDVVMFSKQLQQECSFTAPPSESVPSTFQLSAPSDSPPGARRIPVITSSKLRYACTLTHMKTREEEAASQEHIEASPASEMSLALFDACNFTHSLQTAGYQAPFAPSFHRPKLLCILSCLPQKNGFLCRFGGSGVSFGKWSVFIESFSSRDDNLKSFQWVQYLAHLGRWGRLGSTMTFWTFCDRQCGLLYLSQLFLHYTLLSH</sequence>
<feature type="repeat" description="Hemopexin" evidence="21">
    <location>
        <begin position="534"/>
        <end position="582"/>
    </location>
</feature>
<keyword evidence="6 18" id="KW-0479">Metal-binding</keyword>
<keyword evidence="10 18" id="KW-0862">Zinc</keyword>
<dbReference type="EMBL" id="OQ834272">
    <property type="protein sequence ID" value="WMC20656.1"/>
    <property type="molecule type" value="mRNA"/>
</dbReference>
<dbReference type="Gene3D" id="2.110.10.10">
    <property type="entry name" value="Hemopexin-like domain"/>
    <property type="match status" value="1"/>
</dbReference>
<feature type="short sequence motif" description="Cysteine switch" evidence="20">
    <location>
        <begin position="152"/>
        <end position="168"/>
    </location>
</feature>
<dbReference type="PROSITE" id="PS51642">
    <property type="entry name" value="HEMOPEXIN_2"/>
    <property type="match status" value="4"/>
</dbReference>
<feature type="binding site" evidence="18">
    <location>
        <position position="444"/>
    </location>
    <ligand>
        <name>Ca(2+)</name>
        <dbReference type="ChEBI" id="CHEBI:29108"/>
        <label>5</label>
    </ligand>
</feature>
<evidence type="ECO:0000256" key="11">
    <source>
        <dbReference type="ARBA" id="ARBA00022837"/>
    </source>
</evidence>
<gene>
    <name evidence="24" type="primary">MMP15</name>
</gene>
<feature type="binding site" evidence="18">
    <location>
        <position position="491"/>
    </location>
    <ligand>
        <name>Ca(2+)</name>
        <dbReference type="ChEBI" id="CHEBI:29108"/>
        <label>5</label>
    </ligand>
</feature>
<keyword evidence="8" id="KW-0677">Repeat</keyword>
<dbReference type="InterPro" id="IPR021190">
    <property type="entry name" value="Pept_M10A"/>
</dbReference>
<dbReference type="PRINTS" id="PR00138">
    <property type="entry name" value="MATRIXIN"/>
</dbReference>
<dbReference type="Pfam" id="PF00045">
    <property type="entry name" value="Hemopexin"/>
    <property type="match status" value="4"/>
</dbReference>
<evidence type="ECO:0000256" key="7">
    <source>
        <dbReference type="ARBA" id="ARBA00022729"/>
    </source>
</evidence>
<dbReference type="InterPro" id="IPR018487">
    <property type="entry name" value="Hemopexin-like_repeat"/>
</dbReference>
<proteinExistence type="evidence at transcript level"/>
<feature type="repeat" description="Hemopexin" evidence="21">
    <location>
        <begin position="389"/>
        <end position="437"/>
    </location>
</feature>
<feature type="binding site" description="in inhibited form" evidence="18">
    <location>
        <position position="154"/>
    </location>
    <ligand>
        <name>Zn(2+)</name>
        <dbReference type="ChEBI" id="CHEBI:29105"/>
        <label>2</label>
        <note>catalytic</note>
    </ligand>
</feature>
<dbReference type="AlphaFoldDB" id="A0AA50KVM5"/>
<keyword evidence="14" id="KW-0472">Membrane</keyword>
<dbReference type="GO" id="GO:0016020">
    <property type="term" value="C:membrane"/>
    <property type="evidence" value="ECO:0007669"/>
    <property type="project" value="UniProtKB-SubCell"/>
</dbReference>
<keyword evidence="15" id="KW-0865">Zymogen</keyword>
<comment type="cofactor">
    <cofactor evidence="18">
        <name>Zn(2+)</name>
        <dbReference type="ChEBI" id="CHEBI:29105"/>
    </cofactor>
    <text evidence="18">Binds 2 Zn(2+) ions per subunit.</text>
</comment>
<evidence type="ECO:0000256" key="14">
    <source>
        <dbReference type="ARBA" id="ARBA00023136"/>
    </source>
</evidence>
<comment type="similarity">
    <text evidence="2">Belongs to the peptidase M10A family.</text>
</comment>
<dbReference type="PANTHER" id="PTHR10201">
    <property type="entry name" value="MATRIX METALLOPROTEINASE"/>
    <property type="match status" value="1"/>
</dbReference>
<dbReference type="InterPro" id="IPR006026">
    <property type="entry name" value="Peptidase_Metallo"/>
</dbReference>
<evidence type="ECO:0000256" key="20">
    <source>
        <dbReference type="PIRSR" id="PIRSR621190-5"/>
    </source>
</evidence>
<dbReference type="InterPro" id="IPR021158">
    <property type="entry name" value="Pept_M10A_Zn_BS"/>
</dbReference>
<evidence type="ECO:0000256" key="2">
    <source>
        <dbReference type="ARBA" id="ARBA00010370"/>
    </source>
</evidence>
<dbReference type="GO" id="GO:0008270">
    <property type="term" value="F:zinc ion binding"/>
    <property type="evidence" value="ECO:0007669"/>
    <property type="project" value="InterPro"/>
</dbReference>
<feature type="region of interest" description="Disordered" evidence="22">
    <location>
        <begin position="586"/>
        <end position="654"/>
    </location>
</feature>
<feature type="compositionally biased region" description="Polar residues" evidence="22">
    <location>
        <begin position="1088"/>
        <end position="1103"/>
    </location>
</feature>
<feature type="repeat" description="Hemopexin" evidence="21">
    <location>
        <begin position="438"/>
        <end position="483"/>
    </location>
</feature>
<evidence type="ECO:0000256" key="12">
    <source>
        <dbReference type="ARBA" id="ARBA00022989"/>
    </source>
</evidence>
<feature type="binding site" evidence="18">
    <location>
        <position position="275"/>
    </location>
    <ligand>
        <name>Zn(2+)</name>
        <dbReference type="ChEBI" id="CHEBI:29105"/>
        <label>1</label>
    </ligand>
</feature>
<evidence type="ECO:0000256" key="10">
    <source>
        <dbReference type="ARBA" id="ARBA00022833"/>
    </source>
</evidence>
<feature type="binding site" evidence="18">
    <location>
        <position position="304"/>
    </location>
    <ligand>
        <name>Zn(2+)</name>
        <dbReference type="ChEBI" id="CHEBI:29105"/>
        <label>2</label>
        <note>catalytic</note>
    </ligand>
</feature>
<keyword evidence="5" id="KW-0812">Transmembrane</keyword>
<feature type="binding site" evidence="18">
    <location>
        <position position="262"/>
    </location>
    <ligand>
        <name>Zn(2+)</name>
        <dbReference type="ChEBI" id="CHEBI:29105"/>
        <label>1</label>
    </ligand>
</feature>
<dbReference type="InterPro" id="IPR002477">
    <property type="entry name" value="Peptidoglycan-bd-like"/>
</dbReference>
<dbReference type="InterPro" id="IPR021805">
    <property type="entry name" value="Pept_M10A_metallopeptidase_C"/>
</dbReference>
<protein>
    <submittedName>
        <fullName evidence="24">Matrix metalloproteinase 15</fullName>
    </submittedName>
</protein>
<dbReference type="Pfam" id="PF11857">
    <property type="entry name" value="DUF3377"/>
    <property type="match status" value="1"/>
</dbReference>
<feature type="binding site" evidence="18">
    <location>
        <position position="247"/>
    </location>
    <ligand>
        <name>Zn(2+)</name>
        <dbReference type="ChEBI" id="CHEBI:29105"/>
        <label>1</label>
    </ligand>
</feature>
<dbReference type="PROSITE" id="PS00546">
    <property type="entry name" value="CYSTEINE_SWITCH"/>
    <property type="match status" value="1"/>
</dbReference>
<feature type="binding site" evidence="18">
    <location>
        <position position="254"/>
    </location>
    <ligand>
        <name>Ca(2+)</name>
        <dbReference type="ChEBI" id="CHEBI:29108"/>
        <label>3</label>
    </ligand>
</feature>
<dbReference type="PANTHER" id="PTHR10201:SF25">
    <property type="entry name" value="MATRIX METALLOPROTEINASE-15"/>
    <property type="match status" value="1"/>
</dbReference>
<evidence type="ECO:0000259" key="23">
    <source>
        <dbReference type="SMART" id="SM00235"/>
    </source>
</evidence>
<dbReference type="GO" id="GO:0006508">
    <property type="term" value="P:proteolysis"/>
    <property type="evidence" value="ECO:0007669"/>
    <property type="project" value="UniProtKB-KW"/>
</dbReference>
<feature type="binding site" evidence="18">
    <location>
        <position position="442"/>
    </location>
    <ligand>
        <name>Ca(2+)</name>
        <dbReference type="ChEBI" id="CHEBI:29108"/>
        <label>4</label>
    </ligand>
</feature>
<keyword evidence="4" id="KW-0165">Cleavage on pair of basic residues</keyword>
<dbReference type="SMART" id="SM00120">
    <property type="entry name" value="HX"/>
    <property type="match status" value="4"/>
</dbReference>
<keyword evidence="13" id="KW-0482">Metalloprotease</keyword>
<keyword evidence="3" id="KW-0645">Protease</keyword>
<feature type="binding site" evidence="18">
    <location>
        <position position="277"/>
    </location>
    <ligand>
        <name>Ca(2+)</name>
        <dbReference type="ChEBI" id="CHEBI:29108"/>
        <label>3</label>
    </ligand>
</feature>
<dbReference type="FunFam" id="3.40.390.10:FF:000005">
    <property type="entry name" value="Matrix metallopeptidase 16"/>
    <property type="match status" value="1"/>
</dbReference>